<dbReference type="GO" id="GO:0006749">
    <property type="term" value="P:glutathione metabolic process"/>
    <property type="evidence" value="ECO:0007669"/>
    <property type="project" value="TreeGrafter"/>
</dbReference>
<keyword evidence="3" id="KW-1185">Reference proteome</keyword>
<dbReference type="PANTHER" id="PTHR11571">
    <property type="entry name" value="GLUTATHIONE S-TRANSFERASE"/>
    <property type="match status" value="1"/>
</dbReference>
<sequence>MSTAAFPKCTLYYFKTKAMPQYGVKESITFGLGEHVKLLLEDAAIEHEYVRVVHEDWPSMKEQLIQEGYPMATLPVLELRLGKYLGADEEENQYLDALSDTAMDWHQDWIKSKILGNEISYVDFLVYHRIDDDKADYEAYPHVANMIKAINDRPALQNHFAKVKEFNVAHAQ</sequence>
<organism evidence="2 3">
    <name type="scientific">Apophysomyces ossiformis</name>
    <dbReference type="NCBI Taxonomy" id="679940"/>
    <lineage>
        <taxon>Eukaryota</taxon>
        <taxon>Fungi</taxon>
        <taxon>Fungi incertae sedis</taxon>
        <taxon>Mucoromycota</taxon>
        <taxon>Mucoromycotina</taxon>
        <taxon>Mucoromycetes</taxon>
        <taxon>Mucorales</taxon>
        <taxon>Mucorineae</taxon>
        <taxon>Mucoraceae</taxon>
        <taxon>Apophysomyces</taxon>
    </lineage>
</organism>
<dbReference type="SUPFAM" id="SSF47616">
    <property type="entry name" value="GST C-terminal domain-like"/>
    <property type="match status" value="1"/>
</dbReference>
<name>A0A8H7BNE2_9FUNG</name>
<evidence type="ECO:0000259" key="1">
    <source>
        <dbReference type="Pfam" id="PF14497"/>
    </source>
</evidence>
<dbReference type="OrthoDB" id="414243at2759"/>
<dbReference type="Pfam" id="PF14497">
    <property type="entry name" value="GST_C_3"/>
    <property type="match status" value="1"/>
</dbReference>
<dbReference type="EMBL" id="JABAYA010000105">
    <property type="protein sequence ID" value="KAF7725063.1"/>
    <property type="molecule type" value="Genomic_DNA"/>
</dbReference>
<comment type="caution">
    <text evidence="2">The sequence shown here is derived from an EMBL/GenBank/DDBJ whole genome shotgun (WGS) entry which is preliminary data.</text>
</comment>
<proteinExistence type="predicted"/>
<dbReference type="Gene3D" id="3.40.30.10">
    <property type="entry name" value="Glutaredoxin"/>
    <property type="match status" value="1"/>
</dbReference>
<dbReference type="InterPro" id="IPR050213">
    <property type="entry name" value="GST_superfamily"/>
</dbReference>
<evidence type="ECO:0000313" key="2">
    <source>
        <dbReference type="EMBL" id="KAF7725063.1"/>
    </source>
</evidence>
<reference evidence="2" key="1">
    <citation type="submission" date="2020-01" db="EMBL/GenBank/DDBJ databases">
        <title>Genome Sequencing of Three Apophysomyces-Like Fungal Strains Confirms a Novel Fungal Genus in the Mucoromycota with divergent Burkholderia-like Endosymbiotic Bacteria.</title>
        <authorList>
            <person name="Stajich J.E."/>
            <person name="Macias A.M."/>
            <person name="Carter-House D."/>
            <person name="Lovett B."/>
            <person name="Kasson L.R."/>
            <person name="Berry K."/>
            <person name="Grigoriev I."/>
            <person name="Chang Y."/>
            <person name="Spatafora J."/>
            <person name="Kasson M.T."/>
        </authorList>
    </citation>
    <scope>NUCLEOTIDE SEQUENCE</scope>
    <source>
        <strain evidence="2">NRRL A-21654</strain>
    </source>
</reference>
<dbReference type="InterPro" id="IPR004046">
    <property type="entry name" value="GST_C"/>
</dbReference>
<dbReference type="Proteomes" id="UP000605846">
    <property type="component" value="Unassembled WGS sequence"/>
</dbReference>
<dbReference type="AlphaFoldDB" id="A0A8H7BNE2"/>
<evidence type="ECO:0000313" key="3">
    <source>
        <dbReference type="Proteomes" id="UP000605846"/>
    </source>
</evidence>
<dbReference type="InterPro" id="IPR036282">
    <property type="entry name" value="Glutathione-S-Trfase_C_sf"/>
</dbReference>
<protein>
    <recommendedName>
        <fullName evidence="1">Glutathione S-transferase C-terminal domain-containing protein</fullName>
    </recommendedName>
</protein>
<dbReference type="PANTHER" id="PTHR11571:SF150">
    <property type="entry name" value="GLUTATHIONE S-TRANSFERASE"/>
    <property type="match status" value="1"/>
</dbReference>
<dbReference type="GO" id="GO:0004364">
    <property type="term" value="F:glutathione transferase activity"/>
    <property type="evidence" value="ECO:0007669"/>
    <property type="project" value="TreeGrafter"/>
</dbReference>
<gene>
    <name evidence="2" type="ORF">EC973_000470</name>
</gene>
<feature type="domain" description="Glutathione S-transferase C-terminal" evidence="1">
    <location>
        <begin position="114"/>
        <end position="162"/>
    </location>
</feature>
<accession>A0A8H7BNE2</accession>